<dbReference type="Gene3D" id="3.40.190.10">
    <property type="entry name" value="Periplasmic binding protein-like II"/>
    <property type="match status" value="1"/>
</dbReference>
<dbReference type="Pfam" id="PF07699">
    <property type="entry name" value="Ephrin_rec_like"/>
    <property type="match status" value="1"/>
</dbReference>
<feature type="transmembrane region" description="Helical" evidence="2">
    <location>
        <begin position="931"/>
        <end position="948"/>
    </location>
</feature>
<sequence length="1170" mass="125043">MHPPIFLWAAGLALAGSNTACLPDAVDELDRKQLVNLVAGESYSIGLWRNGDYPAARLAARVVQIIIQERIGYKVDLKGPGALTIDGFFALMGCSQPLNGTDRGCGPSVTRVHINVEVWTEGYAEAWAQVQADYPNKAPKNLGNMGYSGASAAYVPLAVQEKAYDVESINLDFYRDYNGSRQNPGAYFAHPLDLDLSKLLPCADTALMSNELMSGYLNLTGDSAGVVVDNVGLVTGKCFDGFFWYGPACRDNPSTCLTWFTGGTGWGMGEILLKAAVYNIPLATAVASSWGNYVNLPAESNVMLYWWVPDSTFLRLQPRRITFPEHDLDAWAQGDRRSAAKDLSVDKHVSRDLSDLAPEVEEFMNRFHVSLKAVNEMMLNQMDTNDDDFDVACRWILSNEDRWTAWIPEKGKCFSQFGMYSENDKNFLQSRQAISITCRACPSGSYSAQLEDSQGITHVCQECPSGSFQVSGASVSCDLCPAGSYQNETGSLGCNRCPAGQYQNEEGQHGCKQCPAGATTLLLGSNSISDCGCKAGSINIASGEALECIPCGDGLDCPFSSSIQTLQTGLPSSGEQLVTRIQSGYFATISDPLKVFRCRPSTWCIGGTPGTCAGGLQGEPCAFCPDGKSWTGNECTDCGAAALGWAVAVVAGLAGSGGAYFFVNAPVTAQARPFKTGQMAVGLAVNALQSLALLGLMSAKWPATFEQTSSSLQIFVLDMDSLSLSCFVGGTSSISYVATAFVCPVLLSWVGLCYALSQLSCFRKCKSQPWKWPFALNTMGLGLQLGFGTIAAVSLKPMMCYKHPNGRYSVLSYPTIFCGEDGHGLLLAFGIGLLTLFVLGFLVVCSYAVWNLPRWSVEGKHGKVQSFRFCTSNFRLDSYGFIIPLLCRGLGFAVSIVVGTNLPPVQTGLVSIVLVAYTVVQASLRPWKAPAINLADTVLSASLLILASRSLQEDGDMEAKLGEHFTVIILMLLLACLASLAVLCIVGVIVQLVGGNWNRILALGSGSQDPAKISEALKQCAHALLEIENAYLREKIASINSYDVIAILNFINVIGADFQDENRTALAPALNFSQGSGIVGSRVRMVTINARLSTSAGAVDPSSSIAAQEPQPQPEPPTPGNDDLPALSEAQEPPKHNNQGIASNDPTAESPDVAQGDPGDAKSKIVSTVF</sequence>
<dbReference type="PANTHER" id="PTHR46967:SF1">
    <property type="entry name" value="KERATIN-ASSOCIATED PROTEIN 16-1-LIKE"/>
    <property type="match status" value="1"/>
</dbReference>
<feature type="transmembrane region" description="Helical" evidence="2">
    <location>
        <begin position="679"/>
        <end position="699"/>
    </location>
</feature>
<feature type="compositionally biased region" description="Polar residues" evidence="1">
    <location>
        <begin position="1136"/>
        <end position="1147"/>
    </location>
</feature>
<dbReference type="OrthoDB" id="413581at2759"/>
<feature type="transmembrane region" description="Helical" evidence="2">
    <location>
        <begin position="734"/>
        <end position="754"/>
    </location>
</feature>
<dbReference type="InterPro" id="IPR011641">
    <property type="entry name" value="Tyr-kin_ephrin_A/B_rcpt-like"/>
</dbReference>
<feature type="domain" description="ABC-type glycine betaine transport system substrate-binding" evidence="4">
    <location>
        <begin position="299"/>
        <end position="396"/>
    </location>
</feature>
<feature type="transmembrane region" description="Helical" evidence="2">
    <location>
        <begin position="774"/>
        <end position="795"/>
    </location>
</feature>
<feature type="domain" description="Tyrosine-protein kinase ephrin type A/B receptor-like" evidence="5">
    <location>
        <begin position="483"/>
        <end position="531"/>
    </location>
</feature>
<feature type="transmembrane region" description="Helical" evidence="2">
    <location>
        <begin position="643"/>
        <end position="667"/>
    </location>
</feature>
<feature type="transmembrane region" description="Helical" evidence="2">
    <location>
        <begin position="968"/>
        <end position="993"/>
    </location>
</feature>
<evidence type="ECO:0000313" key="7">
    <source>
        <dbReference type="EMBL" id="CAL1144253.1"/>
    </source>
</evidence>
<dbReference type="CDD" id="cd00185">
    <property type="entry name" value="TNFRSF"/>
    <property type="match status" value="1"/>
</dbReference>
<keyword evidence="3" id="KW-0732">Signal</keyword>
<feature type="compositionally biased region" description="Low complexity" evidence="1">
    <location>
        <begin position="1101"/>
        <end position="1110"/>
    </location>
</feature>
<dbReference type="EMBL" id="CAMXCT020001524">
    <property type="protein sequence ID" value="CAL1144253.1"/>
    <property type="molecule type" value="Genomic_DNA"/>
</dbReference>
<keyword evidence="2" id="KW-0472">Membrane</keyword>
<feature type="transmembrane region" description="Helical" evidence="2">
    <location>
        <begin position="905"/>
        <end position="924"/>
    </location>
</feature>
<dbReference type="Proteomes" id="UP001152797">
    <property type="component" value="Unassembled WGS sequence"/>
</dbReference>
<gene>
    <name evidence="6" type="ORF">C1SCF055_LOCUS17829</name>
</gene>
<organism evidence="6">
    <name type="scientific">Cladocopium goreaui</name>
    <dbReference type="NCBI Taxonomy" id="2562237"/>
    <lineage>
        <taxon>Eukaryota</taxon>
        <taxon>Sar</taxon>
        <taxon>Alveolata</taxon>
        <taxon>Dinophyceae</taxon>
        <taxon>Suessiales</taxon>
        <taxon>Symbiodiniaceae</taxon>
        <taxon>Cladocopium</taxon>
    </lineage>
</organism>
<keyword evidence="2" id="KW-0812">Transmembrane</keyword>
<dbReference type="Pfam" id="PF04069">
    <property type="entry name" value="OpuAC"/>
    <property type="match status" value="1"/>
</dbReference>
<dbReference type="EMBL" id="CAMXCT010001524">
    <property type="protein sequence ID" value="CAI3990878.1"/>
    <property type="molecule type" value="Genomic_DNA"/>
</dbReference>
<dbReference type="InterPro" id="IPR007210">
    <property type="entry name" value="ABC_Gly_betaine_transp_sub-bd"/>
</dbReference>
<comment type="caution">
    <text evidence="6">The sequence shown here is derived from an EMBL/GenBank/DDBJ whole genome shotgun (WGS) entry which is preliminary data.</text>
</comment>
<dbReference type="SMART" id="SM01411">
    <property type="entry name" value="Ephrin_rec_like"/>
    <property type="match status" value="2"/>
</dbReference>
<dbReference type="GO" id="GO:0043190">
    <property type="term" value="C:ATP-binding cassette (ABC) transporter complex"/>
    <property type="evidence" value="ECO:0007669"/>
    <property type="project" value="InterPro"/>
</dbReference>
<evidence type="ECO:0008006" key="9">
    <source>
        <dbReference type="Google" id="ProtNLM"/>
    </source>
</evidence>
<dbReference type="InterPro" id="IPR009030">
    <property type="entry name" value="Growth_fac_rcpt_cys_sf"/>
</dbReference>
<dbReference type="SUPFAM" id="SSF57184">
    <property type="entry name" value="Growth factor receptor domain"/>
    <property type="match status" value="1"/>
</dbReference>
<feature type="signal peptide" evidence="3">
    <location>
        <begin position="1"/>
        <end position="20"/>
    </location>
</feature>
<evidence type="ECO:0000256" key="2">
    <source>
        <dbReference type="SAM" id="Phobius"/>
    </source>
</evidence>
<name>A0A9P1CHR7_9DINO</name>
<evidence type="ECO:0000313" key="8">
    <source>
        <dbReference type="Proteomes" id="UP001152797"/>
    </source>
</evidence>
<evidence type="ECO:0000256" key="1">
    <source>
        <dbReference type="SAM" id="MobiDB-lite"/>
    </source>
</evidence>
<dbReference type="PANTHER" id="PTHR46967">
    <property type="entry name" value="INSULIN-LIKE GROWTH FACTOR BINDING PROTEIN,N-TERMINAL"/>
    <property type="match status" value="1"/>
</dbReference>
<protein>
    <recommendedName>
        <fullName evidence="9">Tyrosine-protein kinase ephrin type A/B receptor-like domain-containing protein</fullName>
    </recommendedName>
</protein>
<evidence type="ECO:0000259" key="4">
    <source>
        <dbReference type="Pfam" id="PF04069"/>
    </source>
</evidence>
<feature type="transmembrane region" description="Helical" evidence="2">
    <location>
        <begin position="878"/>
        <end position="899"/>
    </location>
</feature>
<dbReference type="GO" id="GO:0022857">
    <property type="term" value="F:transmembrane transporter activity"/>
    <property type="evidence" value="ECO:0007669"/>
    <property type="project" value="InterPro"/>
</dbReference>
<feature type="transmembrane region" description="Helical" evidence="2">
    <location>
        <begin position="825"/>
        <end position="850"/>
    </location>
</feature>
<dbReference type="EMBL" id="CAMXCT030001524">
    <property type="protein sequence ID" value="CAL4778190.1"/>
    <property type="molecule type" value="Genomic_DNA"/>
</dbReference>
<keyword evidence="2" id="KW-1133">Transmembrane helix</keyword>
<reference evidence="7" key="2">
    <citation type="submission" date="2024-04" db="EMBL/GenBank/DDBJ databases">
        <authorList>
            <person name="Chen Y."/>
            <person name="Shah S."/>
            <person name="Dougan E. K."/>
            <person name="Thang M."/>
            <person name="Chan C."/>
        </authorList>
    </citation>
    <scope>NUCLEOTIDE SEQUENCE [LARGE SCALE GENOMIC DNA]</scope>
</reference>
<proteinExistence type="predicted"/>
<dbReference type="Gene3D" id="2.10.50.10">
    <property type="entry name" value="Tumor Necrosis Factor Receptor, subunit A, domain 2"/>
    <property type="match status" value="2"/>
</dbReference>
<evidence type="ECO:0000256" key="3">
    <source>
        <dbReference type="SAM" id="SignalP"/>
    </source>
</evidence>
<evidence type="ECO:0000313" key="6">
    <source>
        <dbReference type="EMBL" id="CAI3990878.1"/>
    </source>
</evidence>
<keyword evidence="8" id="KW-1185">Reference proteome</keyword>
<dbReference type="SUPFAM" id="SSF53850">
    <property type="entry name" value="Periplasmic binding protein-like II"/>
    <property type="match status" value="1"/>
</dbReference>
<reference evidence="6" key="1">
    <citation type="submission" date="2022-10" db="EMBL/GenBank/DDBJ databases">
        <authorList>
            <person name="Chen Y."/>
            <person name="Dougan E. K."/>
            <person name="Chan C."/>
            <person name="Rhodes N."/>
            <person name="Thang M."/>
        </authorList>
    </citation>
    <scope>NUCLEOTIDE SEQUENCE</scope>
</reference>
<feature type="region of interest" description="Disordered" evidence="1">
    <location>
        <begin position="1098"/>
        <end position="1170"/>
    </location>
</feature>
<evidence type="ECO:0000259" key="5">
    <source>
        <dbReference type="Pfam" id="PF07699"/>
    </source>
</evidence>
<feature type="chain" id="PRO_5043270458" description="Tyrosine-protein kinase ephrin type A/B receptor-like domain-containing protein" evidence="3">
    <location>
        <begin position="21"/>
        <end position="1170"/>
    </location>
</feature>
<dbReference type="AlphaFoldDB" id="A0A9P1CHR7"/>
<accession>A0A9P1CHR7</accession>